<accession>A0A1M5RKX6</accession>
<reference evidence="2" key="1">
    <citation type="submission" date="2016-11" db="EMBL/GenBank/DDBJ databases">
        <authorList>
            <person name="Varghese N."/>
            <person name="Submissions S."/>
        </authorList>
    </citation>
    <scope>NUCLEOTIDE SEQUENCE [LARGE SCALE GENOMIC DNA]</scope>
    <source>
        <strain evidence="2">DSM 16917</strain>
    </source>
</reference>
<dbReference type="AlphaFoldDB" id="A0A1M5RKX6"/>
<dbReference type="Proteomes" id="UP000184268">
    <property type="component" value="Unassembled WGS sequence"/>
</dbReference>
<dbReference type="RefSeq" id="WP_067658874.1">
    <property type="nucleotide sequence ID" value="NZ_FQXG01000002.1"/>
</dbReference>
<dbReference type="EMBL" id="FQXG01000002">
    <property type="protein sequence ID" value="SHH27002.1"/>
    <property type="molecule type" value="Genomic_DNA"/>
</dbReference>
<name>A0A1M5RKX6_9GAMM</name>
<dbReference type="OrthoDB" id="6396693at2"/>
<keyword evidence="2" id="KW-1185">Reference proteome</keyword>
<gene>
    <name evidence="1" type="ORF">SAMN02745129_1665</name>
</gene>
<evidence type="ECO:0000313" key="1">
    <source>
        <dbReference type="EMBL" id="SHH27002.1"/>
    </source>
</evidence>
<organism evidence="1 2">
    <name type="scientific">Ferrimonas marina</name>
    <dbReference type="NCBI Taxonomy" id="299255"/>
    <lineage>
        <taxon>Bacteria</taxon>
        <taxon>Pseudomonadati</taxon>
        <taxon>Pseudomonadota</taxon>
        <taxon>Gammaproteobacteria</taxon>
        <taxon>Alteromonadales</taxon>
        <taxon>Ferrimonadaceae</taxon>
        <taxon>Ferrimonas</taxon>
    </lineage>
</organism>
<proteinExistence type="predicted"/>
<protein>
    <submittedName>
        <fullName evidence="1">Uncharacterized protein</fullName>
    </submittedName>
</protein>
<dbReference type="STRING" id="299255.SAMN02745129_1665"/>
<evidence type="ECO:0000313" key="2">
    <source>
        <dbReference type="Proteomes" id="UP000184268"/>
    </source>
</evidence>
<sequence length="274" mass="30898">MNEHWLGQLIEGAYDAAVDGNWYEWMEWLRRSMGASGGFLARLTQEGEGSASLPIACGSDLCSDLIRTYVAHRGQDPWYQTAQQCTNNVIALDAKLRRQRARSEIATLYEQLECHFHTGVVLSSDNGHFLLTLHRGPCQNDFSPEQLEALGQITRHLRQALALTPFLFERVEARLNQTQLSDPHCPQAVVRANGIPAFINEAMDDFLASSEQPFSYHQGRLAPRQPLLRRLVEQAQRQACQRHASVKVPLGQRHLSVTPLPEQVLPDAALWQIQ</sequence>